<feature type="domain" description="Phage ABA sandwich" evidence="1">
    <location>
        <begin position="5"/>
        <end position="90"/>
    </location>
</feature>
<dbReference type="InterPro" id="IPR028985">
    <property type="entry name" value="Bacillus_phage_prot-like"/>
</dbReference>
<dbReference type="Proteomes" id="UP000001401">
    <property type="component" value="Chromosome"/>
</dbReference>
<dbReference type="eggNOG" id="ENOG5030M9Y">
    <property type="taxonomic scope" value="Bacteria"/>
</dbReference>
<dbReference type="RefSeq" id="WP_013487184.1">
    <property type="nucleotide sequence ID" value="NC_014829.1"/>
</dbReference>
<evidence type="ECO:0000259" key="1">
    <source>
        <dbReference type="Pfam" id="PF18066"/>
    </source>
</evidence>
<dbReference type="OrthoDB" id="2875393at2"/>
<proteinExistence type="predicted"/>
<reference evidence="2" key="1">
    <citation type="submission" date="2010-12" db="EMBL/GenBank/DDBJ databases">
        <title>Complete sequence of Bacillus cellulosilyticus DSM 2522.</title>
        <authorList>
            <consortium name="US DOE Joint Genome Institute"/>
            <person name="Lucas S."/>
            <person name="Copeland A."/>
            <person name="Lapidus A."/>
            <person name="Cheng J.-F."/>
            <person name="Bruce D."/>
            <person name="Goodwin L."/>
            <person name="Pitluck S."/>
            <person name="Chertkov O."/>
            <person name="Detter J.C."/>
            <person name="Han C."/>
            <person name="Tapia R."/>
            <person name="Land M."/>
            <person name="Hauser L."/>
            <person name="Jeffries C."/>
            <person name="Kyrpides N."/>
            <person name="Ivanova N."/>
            <person name="Mikhailova N."/>
            <person name="Brumm P."/>
            <person name="Mead D."/>
            <person name="Woyke T."/>
        </authorList>
    </citation>
    <scope>NUCLEOTIDE SEQUENCE [LARGE SCALE GENOMIC DNA]</scope>
    <source>
        <strain evidence="2">DSM 2522</strain>
    </source>
</reference>
<dbReference type="Gene3D" id="3.30.2120.10">
    <property type="entry name" value="Bacillus phage protein-like"/>
    <property type="match status" value="1"/>
</dbReference>
<sequence>MDKIDVIARRILGWKQNSLHKWYNHEEGLFIENFNPYENMEHAMLIVSRLERFGFHYTKQSETEACFSNAYVKECSSGDTLALAITNAAYSLAEVNTISSEWL</sequence>
<dbReference type="KEGG" id="bco:Bcell_0561"/>
<name>E6TXM9_EVAC2</name>
<dbReference type="Pfam" id="PF18066">
    <property type="entry name" value="Phage_ABA_S"/>
    <property type="match status" value="1"/>
</dbReference>
<evidence type="ECO:0000313" key="3">
    <source>
        <dbReference type="Proteomes" id="UP000001401"/>
    </source>
</evidence>
<organism evidence="2 3">
    <name type="scientific">Evansella cellulosilytica (strain ATCC 21833 / DSM 2522 / FERM P-1141 / JCM 9156 / N-4)</name>
    <name type="common">Bacillus cellulosilyticus</name>
    <dbReference type="NCBI Taxonomy" id="649639"/>
    <lineage>
        <taxon>Bacteria</taxon>
        <taxon>Bacillati</taxon>
        <taxon>Bacillota</taxon>
        <taxon>Bacilli</taxon>
        <taxon>Bacillales</taxon>
        <taxon>Bacillaceae</taxon>
        <taxon>Evansella</taxon>
    </lineage>
</organism>
<evidence type="ECO:0000313" key="2">
    <source>
        <dbReference type="EMBL" id="ADU28843.1"/>
    </source>
</evidence>
<keyword evidence="3" id="KW-1185">Reference proteome</keyword>
<accession>E6TXM9</accession>
<dbReference type="AlphaFoldDB" id="E6TXM9"/>
<dbReference type="HOGENOM" id="CLU_2314532_0_0_9"/>
<protein>
    <recommendedName>
        <fullName evidence="1">Phage ABA sandwich domain-containing protein</fullName>
    </recommendedName>
</protein>
<dbReference type="InterPro" id="IPR041270">
    <property type="entry name" value="Phage_ABA_S"/>
</dbReference>
<dbReference type="EMBL" id="CP002394">
    <property type="protein sequence ID" value="ADU28843.1"/>
    <property type="molecule type" value="Genomic_DNA"/>
</dbReference>
<gene>
    <name evidence="2" type="ordered locus">Bcell_0561</name>
</gene>